<evidence type="ECO:0000256" key="5">
    <source>
        <dbReference type="ARBA" id="ARBA00023163"/>
    </source>
</evidence>
<reference evidence="9 10" key="1">
    <citation type="journal article" date="2014" name="Nature">
        <title>An environmental bacterial taxon with a large and distinct metabolic repertoire.</title>
        <authorList>
            <person name="Wilson M.C."/>
            <person name="Mori T."/>
            <person name="Ruckert C."/>
            <person name="Uria A.R."/>
            <person name="Helf M.J."/>
            <person name="Takada K."/>
            <person name="Gernert C."/>
            <person name="Steffens U.A."/>
            <person name="Heycke N."/>
            <person name="Schmitt S."/>
            <person name="Rinke C."/>
            <person name="Helfrich E.J."/>
            <person name="Brachmann A.O."/>
            <person name="Gurgui C."/>
            <person name="Wakimoto T."/>
            <person name="Kracht M."/>
            <person name="Crusemann M."/>
            <person name="Hentschel U."/>
            <person name="Abe I."/>
            <person name="Matsunaga S."/>
            <person name="Kalinowski J."/>
            <person name="Takeyama H."/>
            <person name="Piel J."/>
        </authorList>
    </citation>
    <scope>NUCLEOTIDE SEQUENCE [LARGE SCALE GENOMIC DNA]</scope>
    <source>
        <strain evidence="10">TSY2</strain>
    </source>
</reference>
<dbReference type="Pfam" id="PF01709">
    <property type="entry name" value="Transcrip_reg"/>
    <property type="match status" value="1"/>
</dbReference>
<keyword evidence="3 6" id="KW-0805">Transcription regulation</keyword>
<dbReference type="FunFam" id="3.30.70.980:FF:000002">
    <property type="entry name" value="Probable transcriptional regulatory protein YebC"/>
    <property type="match status" value="1"/>
</dbReference>
<evidence type="ECO:0000256" key="4">
    <source>
        <dbReference type="ARBA" id="ARBA00023125"/>
    </source>
</evidence>
<dbReference type="SUPFAM" id="SSF75625">
    <property type="entry name" value="YebC-like"/>
    <property type="match status" value="1"/>
</dbReference>
<gene>
    <name evidence="9" type="ORF">ETSY2_24605</name>
</gene>
<feature type="domain" description="TACO1/YebC-like N-terminal" evidence="8">
    <location>
        <begin position="5"/>
        <end position="76"/>
    </location>
</feature>
<dbReference type="InterPro" id="IPR017856">
    <property type="entry name" value="Integrase-like_N"/>
</dbReference>
<dbReference type="InterPro" id="IPR049083">
    <property type="entry name" value="TACO1_YebC_N"/>
</dbReference>
<dbReference type="HAMAP" id="MF_00693">
    <property type="entry name" value="Transcrip_reg_TACO1"/>
    <property type="match status" value="1"/>
</dbReference>
<evidence type="ECO:0000256" key="2">
    <source>
        <dbReference type="ARBA" id="ARBA00022490"/>
    </source>
</evidence>
<evidence type="ECO:0000256" key="6">
    <source>
        <dbReference type="HAMAP-Rule" id="MF_00693"/>
    </source>
</evidence>
<keyword evidence="5 6" id="KW-0804">Transcription</keyword>
<dbReference type="NCBIfam" id="TIGR01033">
    <property type="entry name" value="YebC/PmpR family DNA-binding transcriptional regulator"/>
    <property type="match status" value="1"/>
</dbReference>
<dbReference type="PATRIC" id="fig|1429439.4.peg.4176"/>
<dbReference type="Proteomes" id="UP000019140">
    <property type="component" value="Unassembled WGS sequence"/>
</dbReference>
<dbReference type="Gene3D" id="1.10.10.200">
    <property type="match status" value="1"/>
</dbReference>
<evidence type="ECO:0000259" key="8">
    <source>
        <dbReference type="Pfam" id="PF20772"/>
    </source>
</evidence>
<comment type="similarity">
    <text evidence="1 6">Belongs to the TACO1 family.</text>
</comment>
<name>W4M5E4_9BACT</name>
<keyword evidence="2 6" id="KW-0963">Cytoplasm</keyword>
<accession>W4M5E4</accession>
<dbReference type="InterPro" id="IPR026564">
    <property type="entry name" value="Transcrip_reg_TACO1-like_dom3"/>
</dbReference>
<keyword evidence="10" id="KW-1185">Reference proteome</keyword>
<proteinExistence type="inferred from homology"/>
<evidence type="ECO:0000256" key="3">
    <source>
        <dbReference type="ARBA" id="ARBA00023015"/>
    </source>
</evidence>
<evidence type="ECO:0000313" key="10">
    <source>
        <dbReference type="Proteomes" id="UP000019140"/>
    </source>
</evidence>
<dbReference type="NCBIfam" id="NF001030">
    <property type="entry name" value="PRK00110.1"/>
    <property type="match status" value="1"/>
</dbReference>
<dbReference type="EMBL" id="AZHX01001027">
    <property type="protein sequence ID" value="ETX05166.1"/>
    <property type="molecule type" value="Genomic_DNA"/>
</dbReference>
<evidence type="ECO:0000259" key="7">
    <source>
        <dbReference type="Pfam" id="PF01709"/>
    </source>
</evidence>
<dbReference type="GO" id="GO:0006355">
    <property type="term" value="P:regulation of DNA-templated transcription"/>
    <property type="evidence" value="ECO:0007669"/>
    <property type="project" value="UniProtKB-UniRule"/>
</dbReference>
<dbReference type="Pfam" id="PF20772">
    <property type="entry name" value="TACO1_YebC_N"/>
    <property type="match status" value="1"/>
</dbReference>
<evidence type="ECO:0000313" key="9">
    <source>
        <dbReference type="EMBL" id="ETX05166.1"/>
    </source>
</evidence>
<dbReference type="GO" id="GO:0005829">
    <property type="term" value="C:cytosol"/>
    <property type="evidence" value="ECO:0007669"/>
    <property type="project" value="TreeGrafter"/>
</dbReference>
<protein>
    <recommendedName>
        <fullName evidence="6">Probable transcriptional regulatory protein ETSY2_24605</fullName>
    </recommendedName>
</protein>
<evidence type="ECO:0000256" key="1">
    <source>
        <dbReference type="ARBA" id="ARBA00008724"/>
    </source>
</evidence>
<feature type="domain" description="TACO1/YebC-like second and third" evidence="7">
    <location>
        <begin position="82"/>
        <end position="237"/>
    </location>
</feature>
<dbReference type="PANTHER" id="PTHR12532:SF6">
    <property type="entry name" value="TRANSCRIPTIONAL REGULATORY PROTEIN YEBC-RELATED"/>
    <property type="match status" value="1"/>
</dbReference>
<dbReference type="FunFam" id="1.10.10.200:FF:000002">
    <property type="entry name" value="Probable transcriptional regulatory protein CLM62_37755"/>
    <property type="match status" value="1"/>
</dbReference>
<dbReference type="HOGENOM" id="CLU_062974_2_2_7"/>
<dbReference type="PANTHER" id="PTHR12532">
    <property type="entry name" value="TRANSLATIONAL ACTIVATOR OF CYTOCHROME C OXIDASE 1"/>
    <property type="match status" value="1"/>
</dbReference>
<dbReference type="InterPro" id="IPR029072">
    <property type="entry name" value="YebC-like"/>
</dbReference>
<comment type="caution">
    <text evidence="9">The sequence shown here is derived from an EMBL/GenBank/DDBJ whole genome shotgun (WGS) entry which is preliminary data.</text>
</comment>
<dbReference type="GO" id="GO:0003677">
    <property type="term" value="F:DNA binding"/>
    <property type="evidence" value="ECO:0007669"/>
    <property type="project" value="UniProtKB-UniRule"/>
</dbReference>
<dbReference type="InterPro" id="IPR002876">
    <property type="entry name" value="Transcrip_reg_TACO1-like"/>
</dbReference>
<organism evidence="9 10">
    <name type="scientific">Candidatus Entotheonella gemina</name>
    <dbReference type="NCBI Taxonomy" id="1429439"/>
    <lineage>
        <taxon>Bacteria</taxon>
        <taxon>Pseudomonadati</taxon>
        <taxon>Nitrospinota/Tectimicrobiota group</taxon>
        <taxon>Candidatus Tectimicrobiota</taxon>
        <taxon>Candidatus Entotheonellia</taxon>
        <taxon>Candidatus Entotheonellales</taxon>
        <taxon>Candidatus Entotheonellaceae</taxon>
        <taxon>Candidatus Entotheonella</taxon>
    </lineage>
</organism>
<keyword evidence="4 6" id="KW-0238">DNA-binding</keyword>
<dbReference type="InterPro" id="IPR048300">
    <property type="entry name" value="TACO1_YebC-like_2nd/3rd_dom"/>
</dbReference>
<comment type="subcellular location">
    <subcellularLocation>
        <location evidence="6">Cytoplasm</location>
    </subcellularLocation>
</comment>
<dbReference type="NCBIfam" id="NF009044">
    <property type="entry name" value="PRK12378.1"/>
    <property type="match status" value="1"/>
</dbReference>
<sequence>MSGHSKWSTIKHKKAITDARRGKLFTKLIRELTSAARAGGGDLDANPRLRTAVSTARGANMPNDTIERAIKKGTGELPGEVYDEVTYEGYGAGGVAVLVDVLTDKKNRTVAEVRHLFSKYGGNLGENGCVAYMFDRRGFITVDVSQIEEDELMELVLEAGGDDLQTEGEVYEIYTEPEAFEAVRSALEARELTIGVAEITMLPQNTVPVEGKKAEQVLKLLEALDDHDDVTRAYANFDISEEQMAELAQG</sequence>
<dbReference type="Gene3D" id="3.30.70.980">
    <property type="match status" value="2"/>
</dbReference>
<dbReference type="AlphaFoldDB" id="W4M5E4"/>